<dbReference type="PATRIC" id="fig|1294142.3.peg.1141"/>
<keyword evidence="1" id="KW-0472">Membrane</keyword>
<feature type="transmembrane region" description="Helical" evidence="1">
    <location>
        <begin position="9"/>
        <end position="26"/>
    </location>
</feature>
<dbReference type="Pfam" id="PF04892">
    <property type="entry name" value="VanZ"/>
    <property type="match status" value="1"/>
</dbReference>
<evidence type="ECO:0000313" key="4">
    <source>
        <dbReference type="Proteomes" id="UP000016721"/>
    </source>
</evidence>
<dbReference type="InterPro" id="IPR006976">
    <property type="entry name" value="VanZ-like"/>
</dbReference>
<sequence length="198" mass="23251">MQDILKKGSIFLLSLVASWILLYFFIWDIVRRLMPSSIILNIIIMIVTVFTLYFTALSIFYKKINKTSVDIITFLYFILVIGLTFFKSSYSSAYFNLNPLSIINEFRDYFKHTLILLVSNTLIYVPLGIYIAYKSKLRALELFRNFIVYILVIEFIQTISHRGIFDINDIIANTIGFLLGVLFFKSIRIKYGRQKIWS</sequence>
<dbReference type="eggNOG" id="COG4767">
    <property type="taxonomic scope" value="Bacteria"/>
</dbReference>
<gene>
    <name evidence="3" type="ORF">CINTURNW_1141</name>
</gene>
<comment type="caution">
    <text evidence="3">The sequence shown here is derived from an EMBL/GenBank/DDBJ whole genome shotgun (WGS) entry which is preliminary data.</text>
</comment>
<dbReference type="STRING" id="1294142.CINTURNW_1141"/>
<keyword evidence="4" id="KW-1185">Reference proteome</keyword>
<dbReference type="RefSeq" id="WP_021801167.1">
    <property type="nucleotide sequence ID" value="NZ_KI273145.1"/>
</dbReference>
<feature type="transmembrane region" description="Helical" evidence="1">
    <location>
        <begin position="113"/>
        <end position="133"/>
    </location>
</feature>
<evidence type="ECO:0000256" key="1">
    <source>
        <dbReference type="SAM" id="Phobius"/>
    </source>
</evidence>
<feature type="transmembrane region" description="Helical" evidence="1">
    <location>
        <begin position="38"/>
        <end position="61"/>
    </location>
</feature>
<feature type="transmembrane region" description="Helical" evidence="1">
    <location>
        <begin position="170"/>
        <end position="187"/>
    </location>
</feature>
<dbReference type="AlphaFoldDB" id="U2NQU5"/>
<name>U2NQU5_9CLOT</name>
<protein>
    <submittedName>
        <fullName evidence="3">VanZ family protein</fullName>
    </submittedName>
</protein>
<keyword evidence="1" id="KW-1133">Transmembrane helix</keyword>
<reference evidence="3 4" key="1">
    <citation type="journal article" date="2013" name="Genome Announc.">
        <title>Draft Genome Sequence of the Hydrogen- and Ethanol-Producing Bacterium Clostridium intestinale Strain URNW.</title>
        <authorList>
            <person name="Lal S."/>
            <person name="Ramachandran U."/>
            <person name="Zhang X."/>
            <person name="Sparling R."/>
            <person name="Levin D.B."/>
        </authorList>
    </citation>
    <scope>NUCLEOTIDE SEQUENCE [LARGE SCALE GENOMIC DNA]</scope>
    <source>
        <strain evidence="3 4">URNW</strain>
    </source>
</reference>
<organism evidence="3 4">
    <name type="scientific">Clostridium intestinale URNW</name>
    <dbReference type="NCBI Taxonomy" id="1294142"/>
    <lineage>
        <taxon>Bacteria</taxon>
        <taxon>Bacillati</taxon>
        <taxon>Bacillota</taxon>
        <taxon>Clostridia</taxon>
        <taxon>Eubacteriales</taxon>
        <taxon>Clostridiaceae</taxon>
        <taxon>Clostridium</taxon>
    </lineage>
</organism>
<evidence type="ECO:0000259" key="2">
    <source>
        <dbReference type="Pfam" id="PF04892"/>
    </source>
</evidence>
<dbReference type="Proteomes" id="UP000016721">
    <property type="component" value="Unassembled WGS sequence"/>
</dbReference>
<feature type="domain" description="VanZ-like" evidence="2">
    <location>
        <begin position="74"/>
        <end position="186"/>
    </location>
</feature>
<dbReference type="EMBL" id="APJA01000011">
    <property type="protein sequence ID" value="ERK31528.1"/>
    <property type="molecule type" value="Genomic_DNA"/>
</dbReference>
<keyword evidence="1" id="KW-0812">Transmembrane</keyword>
<dbReference type="HOGENOM" id="CLU_077618_5_2_9"/>
<evidence type="ECO:0000313" key="3">
    <source>
        <dbReference type="EMBL" id="ERK31528.1"/>
    </source>
</evidence>
<accession>U2NQU5</accession>
<dbReference type="OrthoDB" id="4822551at2"/>
<feature type="transmembrane region" description="Helical" evidence="1">
    <location>
        <begin position="73"/>
        <end position="93"/>
    </location>
</feature>
<proteinExistence type="predicted"/>
<feature type="transmembrane region" description="Helical" evidence="1">
    <location>
        <begin position="145"/>
        <end position="164"/>
    </location>
</feature>